<protein>
    <submittedName>
        <fullName evidence="1">Uncharacterized protein</fullName>
    </submittedName>
</protein>
<evidence type="ECO:0000313" key="1">
    <source>
        <dbReference type="EMBL" id="EYC36345.1"/>
    </source>
</evidence>
<proteinExistence type="predicted"/>
<keyword evidence="2" id="KW-1185">Reference proteome</keyword>
<dbReference type="AlphaFoldDB" id="A0A016W9N4"/>
<accession>A0A016W9N4</accession>
<gene>
    <name evidence="1" type="primary">Acey_s0907.g2979</name>
    <name evidence="1" type="ORF">Y032_0907g2979</name>
</gene>
<dbReference type="Proteomes" id="UP000024635">
    <property type="component" value="Unassembled WGS sequence"/>
</dbReference>
<organism evidence="1 2">
    <name type="scientific">Ancylostoma ceylanicum</name>
    <dbReference type="NCBI Taxonomy" id="53326"/>
    <lineage>
        <taxon>Eukaryota</taxon>
        <taxon>Metazoa</taxon>
        <taxon>Ecdysozoa</taxon>
        <taxon>Nematoda</taxon>
        <taxon>Chromadorea</taxon>
        <taxon>Rhabditida</taxon>
        <taxon>Rhabditina</taxon>
        <taxon>Rhabditomorpha</taxon>
        <taxon>Strongyloidea</taxon>
        <taxon>Ancylostomatidae</taxon>
        <taxon>Ancylostomatinae</taxon>
        <taxon>Ancylostoma</taxon>
    </lineage>
</organism>
<reference evidence="2" key="1">
    <citation type="journal article" date="2015" name="Nat. Genet.">
        <title>The genome and transcriptome of the zoonotic hookworm Ancylostoma ceylanicum identify infection-specific gene families.</title>
        <authorList>
            <person name="Schwarz E.M."/>
            <person name="Hu Y."/>
            <person name="Antoshechkin I."/>
            <person name="Miller M.M."/>
            <person name="Sternberg P.W."/>
            <person name="Aroian R.V."/>
        </authorList>
    </citation>
    <scope>NUCLEOTIDE SEQUENCE</scope>
    <source>
        <strain evidence="2">HY135</strain>
    </source>
</reference>
<comment type="caution">
    <text evidence="1">The sequence shown here is derived from an EMBL/GenBank/DDBJ whole genome shotgun (WGS) entry which is preliminary data.</text>
</comment>
<sequence length="69" mass="7896">MLDHLCCSVQPIDADLSSMYGLVEESMPLMQFRSGFNCLFIILRIQMMPRAVRSTPHPFVFQPACSKFL</sequence>
<name>A0A016W9N4_9BILA</name>
<dbReference type="EMBL" id="JARK01000507">
    <property type="protein sequence ID" value="EYC36345.1"/>
    <property type="molecule type" value="Genomic_DNA"/>
</dbReference>
<evidence type="ECO:0000313" key="2">
    <source>
        <dbReference type="Proteomes" id="UP000024635"/>
    </source>
</evidence>